<dbReference type="InterPro" id="IPR017850">
    <property type="entry name" value="Alkaline_phosphatase_core_sf"/>
</dbReference>
<evidence type="ECO:0000313" key="3">
    <source>
        <dbReference type="Proteomes" id="UP000618818"/>
    </source>
</evidence>
<dbReference type="SUPFAM" id="SSF53649">
    <property type="entry name" value="Alkaline phosphatase-like"/>
    <property type="match status" value="1"/>
</dbReference>
<dbReference type="PANTHER" id="PTHR43108">
    <property type="entry name" value="N-ACETYLGLUCOSAMINE-6-SULFATASE FAMILY MEMBER"/>
    <property type="match status" value="1"/>
</dbReference>
<sequence>MAGNESGTSDVTLVAGSGHDGGAVGYFKGAWAGVCLVALMACGATGGTSDGSRTPDDAAPQRVTSGASAVAELAPAASRAAQPNIVVVMLDDFSMDLVQTMRSVQQMRKAGASYPHSFVTDSLCCVSRSSFFTGQYPHQTGVRTNTSNKGTSKLGGWPAYDTHGNPERAFNVRLQEAGYNTGFVGKFLNEYEWSPGRALPPVVPGWTTFNTVFGSAYDGWDFASTSLVDQRLRLVHHPAPPASASDGVKDKAYAGAVIGDMATDLVTANEAAGAPYFLEVALYAPHNRTNPEGHYAGDPLFPPMFRDRTGTRSCGRVACGKLTVDDLPGFADPRKDNRPRLANGKRARAWNTTRTLPAAVAVRDLRDRARMAQSADRLVRRILSSVGPNTYVVLTSDNGFHLGQNGMGRGKGTPYDTDVRVPLLVTGPGVVPGTRREVTSNIDLAPTFEELAGLAPAPNRSGLSLVPTLADPRLVRQSHAFLEHTQQTLTGNDPDAAFSGSELDRIPSYTAVRSRTALLARFDLDPRPGKVTWGYEYYSYKRDRFEKRNTFANKKRAPEVAALMAKLTAFDGCQEVGDQPVSEACRVVRQ</sequence>
<name>A0ABR8NB89_9ACTN</name>
<organism evidence="2 3">
    <name type="scientific">Nocardioides cavernae</name>
    <dbReference type="NCBI Taxonomy" id="1921566"/>
    <lineage>
        <taxon>Bacteria</taxon>
        <taxon>Bacillati</taxon>
        <taxon>Actinomycetota</taxon>
        <taxon>Actinomycetes</taxon>
        <taxon>Propionibacteriales</taxon>
        <taxon>Nocardioidaceae</taxon>
        <taxon>Nocardioides</taxon>
    </lineage>
</organism>
<evidence type="ECO:0000313" key="2">
    <source>
        <dbReference type="EMBL" id="MBD3923734.1"/>
    </source>
</evidence>
<dbReference type="Gene3D" id="3.40.720.10">
    <property type="entry name" value="Alkaline Phosphatase, subunit A"/>
    <property type="match status" value="1"/>
</dbReference>
<protein>
    <submittedName>
        <fullName evidence="2">Sulfatase-like hydrolase/transferase</fullName>
    </submittedName>
</protein>
<proteinExistence type="predicted"/>
<evidence type="ECO:0000259" key="1">
    <source>
        <dbReference type="Pfam" id="PF00884"/>
    </source>
</evidence>
<dbReference type="InterPro" id="IPR000917">
    <property type="entry name" value="Sulfatase_N"/>
</dbReference>
<gene>
    <name evidence="2" type="ORF">IEZ26_03805</name>
</gene>
<keyword evidence="3" id="KW-1185">Reference proteome</keyword>
<dbReference type="PANTHER" id="PTHR43108:SF8">
    <property type="entry name" value="SD21168P"/>
    <property type="match status" value="1"/>
</dbReference>
<reference evidence="2 3" key="1">
    <citation type="submission" date="2020-09" db="EMBL/GenBank/DDBJ databases">
        <title>novel species in genus Nocardioides.</title>
        <authorList>
            <person name="Zhang G."/>
        </authorList>
    </citation>
    <scope>NUCLEOTIDE SEQUENCE [LARGE SCALE GENOMIC DNA]</scope>
    <source>
        <strain evidence="2 3">KCTC 39551</strain>
    </source>
</reference>
<dbReference type="RefSeq" id="WP_191193579.1">
    <property type="nucleotide sequence ID" value="NZ_JACXYZ010000001.1"/>
</dbReference>
<comment type="caution">
    <text evidence="2">The sequence shown here is derived from an EMBL/GenBank/DDBJ whole genome shotgun (WGS) entry which is preliminary data.</text>
</comment>
<dbReference type="Pfam" id="PF00884">
    <property type="entry name" value="Sulfatase"/>
    <property type="match status" value="1"/>
</dbReference>
<dbReference type="Proteomes" id="UP000618818">
    <property type="component" value="Unassembled WGS sequence"/>
</dbReference>
<accession>A0ABR8NB89</accession>
<dbReference type="EMBL" id="JACXYZ010000001">
    <property type="protein sequence ID" value="MBD3923734.1"/>
    <property type="molecule type" value="Genomic_DNA"/>
</dbReference>
<feature type="domain" description="Sulfatase N-terminal" evidence="1">
    <location>
        <begin position="83"/>
        <end position="453"/>
    </location>
</feature>